<sequence length="58" mass="6329">MRDFWDRVPLAGGPTELMAEGLLHLDLPEDVAGFFPNGRPMSDGTGARNSSYGFGVRF</sequence>
<name>A0AAU8HJG6_9ACTN</name>
<dbReference type="EMBL" id="CP159342">
    <property type="protein sequence ID" value="XCH75327.1"/>
    <property type="molecule type" value="Genomic_DNA"/>
</dbReference>
<accession>A0AAU8HJG6</accession>
<dbReference type="RefSeq" id="WP_350934711.1">
    <property type="nucleotide sequence ID" value="NZ_CP157762.1"/>
</dbReference>
<dbReference type="EMBL" id="CP157762">
    <property type="protein sequence ID" value="XBP94627.1"/>
    <property type="molecule type" value="Genomic_DNA"/>
</dbReference>
<organism evidence="2">
    <name type="scientific">Micromonospora sp. CCTCC AA 2012012</name>
    <dbReference type="NCBI Taxonomy" id="3111921"/>
    <lineage>
        <taxon>Bacteria</taxon>
        <taxon>Bacillati</taxon>
        <taxon>Actinomycetota</taxon>
        <taxon>Actinomycetes</taxon>
        <taxon>Micromonosporales</taxon>
        <taxon>Micromonosporaceae</taxon>
        <taxon>Micromonospora</taxon>
    </lineage>
</organism>
<reference evidence="2" key="2">
    <citation type="submission" date="2024-06" db="EMBL/GenBank/DDBJ databases">
        <title>Micromonospora mangrovi CCTCC AA 2012012 genome sequences.</title>
        <authorList>
            <person name="Gao J."/>
        </authorList>
    </citation>
    <scope>NUCLEOTIDE SEQUENCE</scope>
    <source>
        <strain evidence="2">CCTCC AA 2012012</strain>
    </source>
</reference>
<gene>
    <name evidence="2" type="ORF">ABUL08_04265</name>
    <name evidence="1" type="ORF">VK199_04245</name>
</gene>
<evidence type="ECO:0000313" key="2">
    <source>
        <dbReference type="EMBL" id="XCH75327.1"/>
    </source>
</evidence>
<evidence type="ECO:0000313" key="1">
    <source>
        <dbReference type="EMBL" id="XBP94627.1"/>
    </source>
</evidence>
<protein>
    <submittedName>
        <fullName evidence="2">Uncharacterized protein</fullName>
    </submittedName>
</protein>
<proteinExistence type="predicted"/>
<dbReference type="AlphaFoldDB" id="A0AAU8HJG6"/>
<reference evidence="1" key="1">
    <citation type="submission" date="2024-01" db="EMBL/GenBank/DDBJ databases">
        <title>The genome sequence of Micromonospora mangrovi CCTCC AA 2012012.</title>
        <authorList>
            <person name="Gao J."/>
        </authorList>
    </citation>
    <scope>NUCLEOTIDE SEQUENCE</scope>
    <source>
        <strain evidence="1">CCTCC AA 2012012</strain>
    </source>
</reference>